<sequence length="131" mass="15201">MESKMELFEKQSKLFNPLLHFKSRMEEMKSISVLGASIAKKWLKMVEEYFMHETYPVNHPIGQETFSLYVEYPLGIFEYTLDIDGAASLIKSKNMNPVNFTPSDCISSVDQGNINEDPKLIKYNHKNPMSW</sequence>
<gene>
    <name evidence="1" type="ORF">AN964_21585</name>
</gene>
<keyword evidence="2" id="KW-1185">Reference proteome</keyword>
<proteinExistence type="predicted"/>
<dbReference type="AlphaFoldDB" id="A0A0Q3WTN9"/>
<dbReference type="STRING" id="157838.AN964_21585"/>
<protein>
    <submittedName>
        <fullName evidence="1">Uncharacterized protein</fullName>
    </submittedName>
</protein>
<comment type="caution">
    <text evidence="1">The sequence shown here is derived from an EMBL/GenBank/DDBJ whole genome shotgun (WGS) entry which is preliminary data.</text>
</comment>
<organism evidence="1 2">
    <name type="scientific">Heyndrickxia shackletonii</name>
    <dbReference type="NCBI Taxonomy" id="157838"/>
    <lineage>
        <taxon>Bacteria</taxon>
        <taxon>Bacillati</taxon>
        <taxon>Bacillota</taxon>
        <taxon>Bacilli</taxon>
        <taxon>Bacillales</taxon>
        <taxon>Bacillaceae</taxon>
        <taxon>Heyndrickxia</taxon>
    </lineage>
</organism>
<evidence type="ECO:0000313" key="1">
    <source>
        <dbReference type="EMBL" id="KQL51539.1"/>
    </source>
</evidence>
<reference evidence="1 2" key="1">
    <citation type="submission" date="2015-09" db="EMBL/GenBank/DDBJ databases">
        <title>Genome sequencing project for genomic taxonomy and phylogenomics of Bacillus-like bacteria.</title>
        <authorList>
            <person name="Liu B."/>
            <person name="Wang J."/>
            <person name="Zhu Y."/>
            <person name="Liu G."/>
            <person name="Chen Q."/>
            <person name="Chen Z."/>
            <person name="Lan J."/>
            <person name="Che J."/>
            <person name="Ge C."/>
            <person name="Shi H."/>
            <person name="Pan Z."/>
            <person name="Liu X."/>
        </authorList>
    </citation>
    <scope>NUCLEOTIDE SEQUENCE [LARGE SCALE GENOMIC DNA]</scope>
    <source>
        <strain evidence="1 2">LMG 18435</strain>
    </source>
</reference>
<name>A0A0Q3WTN9_9BACI</name>
<evidence type="ECO:0000313" key="2">
    <source>
        <dbReference type="Proteomes" id="UP000051888"/>
    </source>
</evidence>
<dbReference type="EMBL" id="LJJC01000006">
    <property type="protein sequence ID" value="KQL51539.1"/>
    <property type="molecule type" value="Genomic_DNA"/>
</dbReference>
<accession>A0A0Q3WTN9</accession>
<dbReference type="PATRIC" id="fig|157838.3.peg.4747"/>
<dbReference type="Proteomes" id="UP000051888">
    <property type="component" value="Unassembled WGS sequence"/>
</dbReference>